<protein>
    <submittedName>
        <fullName evidence="1">Uncharacterized protein</fullName>
    </submittedName>
</protein>
<name>A0A918ZL85_9ACTN</name>
<dbReference type="AlphaFoldDB" id="A0A918ZL85"/>
<reference evidence="1" key="2">
    <citation type="submission" date="2020-09" db="EMBL/GenBank/DDBJ databases">
        <authorList>
            <person name="Sun Q."/>
            <person name="Ohkuma M."/>
        </authorList>
    </citation>
    <scope>NUCLEOTIDE SEQUENCE</scope>
    <source>
        <strain evidence="1">JCM 3302</strain>
    </source>
</reference>
<sequence>MFHQHTEPQIMDSSAFERAFGAAQAPLTGTIDAALARYGRGLANR</sequence>
<dbReference type="Proteomes" id="UP000641386">
    <property type="component" value="Unassembled WGS sequence"/>
</dbReference>
<proteinExistence type="predicted"/>
<comment type="caution">
    <text evidence="1">The sequence shown here is derived from an EMBL/GenBank/DDBJ whole genome shotgun (WGS) entry which is preliminary data.</text>
</comment>
<organism evidence="1 2">
    <name type="scientific">Streptomyces spiralis</name>
    <dbReference type="NCBI Taxonomy" id="66376"/>
    <lineage>
        <taxon>Bacteria</taxon>
        <taxon>Bacillati</taxon>
        <taxon>Actinomycetota</taxon>
        <taxon>Actinomycetes</taxon>
        <taxon>Kitasatosporales</taxon>
        <taxon>Streptomycetaceae</taxon>
        <taxon>Streptomyces</taxon>
    </lineage>
</organism>
<evidence type="ECO:0000313" key="2">
    <source>
        <dbReference type="Proteomes" id="UP000641386"/>
    </source>
</evidence>
<keyword evidence="2" id="KW-1185">Reference proteome</keyword>
<gene>
    <name evidence="1" type="ORF">GCM10014715_08100</name>
</gene>
<dbReference type="EMBL" id="BNBC01000002">
    <property type="protein sequence ID" value="GHE57361.1"/>
    <property type="molecule type" value="Genomic_DNA"/>
</dbReference>
<accession>A0A918ZL85</accession>
<evidence type="ECO:0000313" key="1">
    <source>
        <dbReference type="EMBL" id="GHE57361.1"/>
    </source>
</evidence>
<reference evidence="1" key="1">
    <citation type="journal article" date="2014" name="Int. J. Syst. Evol. Microbiol.">
        <title>Complete genome sequence of Corynebacterium casei LMG S-19264T (=DSM 44701T), isolated from a smear-ripened cheese.</title>
        <authorList>
            <consortium name="US DOE Joint Genome Institute (JGI-PGF)"/>
            <person name="Walter F."/>
            <person name="Albersmeier A."/>
            <person name="Kalinowski J."/>
            <person name="Ruckert C."/>
        </authorList>
    </citation>
    <scope>NUCLEOTIDE SEQUENCE</scope>
    <source>
        <strain evidence="1">JCM 3302</strain>
    </source>
</reference>